<comment type="caution">
    <text evidence="1">The sequence shown here is derived from an EMBL/GenBank/DDBJ whole genome shotgun (WGS) entry which is preliminary data.</text>
</comment>
<evidence type="ECO:0000313" key="1">
    <source>
        <dbReference type="EMBL" id="KWZ83429.1"/>
    </source>
</evidence>
<dbReference type="AlphaFoldDB" id="A0A133KUU7"/>
<evidence type="ECO:0000313" key="2">
    <source>
        <dbReference type="Proteomes" id="UP000070376"/>
    </source>
</evidence>
<dbReference type="PATRIC" id="fig|1398.22.peg.1223"/>
<sequence>MAKLRKDHPGHRRKGRKNWHIMNPGYPTGMFFQLFSPTGKLLVYNSTMGKYGSIRIFVESE</sequence>
<dbReference type="EMBL" id="LRPN01000037">
    <property type="protein sequence ID" value="KWZ83429.1"/>
    <property type="molecule type" value="Genomic_DNA"/>
</dbReference>
<reference evidence="2" key="1">
    <citation type="submission" date="2016-01" db="EMBL/GenBank/DDBJ databases">
        <authorList>
            <person name="Mitreva M."/>
            <person name="Pepin K.H."/>
            <person name="Mihindukulasuriya K.A."/>
            <person name="Fulton R."/>
            <person name="Fronick C."/>
            <person name="O'Laughlin M."/>
            <person name="Miner T."/>
            <person name="Herter B."/>
            <person name="Rosa B.A."/>
            <person name="Cordes M."/>
            <person name="Tomlinson C."/>
            <person name="Wollam A."/>
            <person name="Palsikar V.B."/>
            <person name="Mardis E.R."/>
            <person name="Wilson R.K."/>
        </authorList>
    </citation>
    <scope>NUCLEOTIDE SEQUENCE [LARGE SCALE GENOMIC DNA]</scope>
    <source>
        <strain evidence="2">GED7749B</strain>
    </source>
</reference>
<organism evidence="1 2">
    <name type="scientific">Heyndrickxia coagulans</name>
    <name type="common">Weizmannia coagulans</name>
    <dbReference type="NCBI Taxonomy" id="1398"/>
    <lineage>
        <taxon>Bacteria</taxon>
        <taxon>Bacillati</taxon>
        <taxon>Bacillota</taxon>
        <taxon>Bacilli</taxon>
        <taxon>Bacillales</taxon>
        <taxon>Bacillaceae</taxon>
        <taxon>Heyndrickxia</taxon>
    </lineage>
</organism>
<name>A0A133KUU7_HEYCO</name>
<proteinExistence type="predicted"/>
<accession>A0A133KUU7</accession>
<protein>
    <submittedName>
        <fullName evidence="1">Uncharacterized protein</fullName>
    </submittedName>
</protein>
<gene>
    <name evidence="1" type="ORF">HMPREF3213_01205</name>
</gene>
<dbReference type="Proteomes" id="UP000070376">
    <property type="component" value="Unassembled WGS sequence"/>
</dbReference>